<evidence type="ECO:0000259" key="1">
    <source>
        <dbReference type="PROSITE" id="PS51208"/>
    </source>
</evidence>
<name>A0ABV4JQX0_9BACT</name>
<dbReference type="InterPro" id="IPR036709">
    <property type="entry name" value="Autotransporte_beta_dom_sf"/>
</dbReference>
<evidence type="ECO:0000313" key="2">
    <source>
        <dbReference type="EMBL" id="MEZ6853150.1"/>
    </source>
</evidence>
<organism evidence="2 3">
    <name type="scientific">Halodesulfovibrio aestuarii</name>
    <dbReference type="NCBI Taxonomy" id="126333"/>
    <lineage>
        <taxon>Bacteria</taxon>
        <taxon>Pseudomonadati</taxon>
        <taxon>Thermodesulfobacteriota</taxon>
        <taxon>Desulfovibrionia</taxon>
        <taxon>Desulfovibrionales</taxon>
        <taxon>Desulfovibrionaceae</taxon>
        <taxon>Halodesulfovibrio</taxon>
    </lineage>
</organism>
<dbReference type="Proteomes" id="UP001568358">
    <property type="component" value="Unassembled WGS sequence"/>
</dbReference>
<accession>A0ABV4JQX0</accession>
<dbReference type="SUPFAM" id="SSF103515">
    <property type="entry name" value="Autotransporter"/>
    <property type="match status" value="1"/>
</dbReference>
<proteinExistence type="predicted"/>
<dbReference type="Pfam" id="PF03797">
    <property type="entry name" value="Autotransporter"/>
    <property type="match status" value="1"/>
</dbReference>
<dbReference type="SMART" id="SM00869">
    <property type="entry name" value="Autotransporter"/>
    <property type="match status" value="1"/>
</dbReference>
<dbReference type="RefSeq" id="WP_371150303.1">
    <property type="nucleotide sequence ID" value="NZ_JBFSOO010000004.1"/>
</dbReference>
<feature type="domain" description="Autotransporter" evidence="1">
    <location>
        <begin position="468"/>
        <end position="740"/>
    </location>
</feature>
<comment type="caution">
    <text evidence="2">The sequence shown here is derived from an EMBL/GenBank/DDBJ whole genome shotgun (WGS) entry which is preliminary data.</text>
</comment>
<keyword evidence="3" id="KW-1185">Reference proteome</keyword>
<gene>
    <name evidence="2" type="ORF">AB2Z07_06385</name>
</gene>
<dbReference type="EMBL" id="JBFSOO010000004">
    <property type="protein sequence ID" value="MEZ6853150.1"/>
    <property type="molecule type" value="Genomic_DNA"/>
</dbReference>
<sequence length="740" mass="79471">MVAKKNYVGFVRQLGKTLCAAISMWVFGGVLTVSAVQAGIYIEDVTKHPVNNGTITTSVPVPGWWDDEHLAGIVIKSPVNGSFKNTGELIFTLHGEPHYFSAIYREGTGIDIVNTGSISITKYGKIGTPWVSGSSVIYGINNYQCIENHGDISIINYGNSGTESAPIRFSRTLSYGLLGERYAPSADIINHGDIVIESYAGKFVDSLADARAVGIVATGDVTNTGRISVTSVAGSKRVDGKDVSYEAESYGIVMYGNGTLYSSGLIDSSASAAPGATVPLVDSMGRPYEAIRSAQVLVDGCNVAVKGYAVEFSSDRTATANRYSEVIKTANGGSVSFSSATLHAYAGKNFQAGTYKIPMLIDGTASTPSDQFVAVKENLLDFSAKLVSGGGTELQKVVFAYEPKASAPALAVRAAGDVQATTQNIVSSNLTSLLFTDAKTTQTAGIQGDPSTMVASSDPSVLPYISKTTDQNNSVFIRPVVVRSSDSSSYGYDAKTAGLTFGYTRQLNDDLFLGAHAGYTNSSVDYTGTGVDERSTDIDTYYIGLHSLYRYTPNWVFTAISSFYLSNNDYRDDAPMQQEDADYQSYAIRTEVTGGYLFAWGKNNFYPEVGLTHSWQHSESYTTSSDVTYETTYGTMDDHELYLSGKLKWFRNFEIGNGWTVTPLVGVGVSQALLDGDVSNTMSVGSSSQLVVDEGNDTTITPEFNLTLTQDNLSLILGYNGGYANDVQNSMFWFQASLDF</sequence>
<dbReference type="Gene3D" id="2.40.128.130">
    <property type="entry name" value="Autotransporter beta-domain"/>
    <property type="match status" value="1"/>
</dbReference>
<dbReference type="InterPro" id="IPR005546">
    <property type="entry name" value="Autotransporte_beta"/>
</dbReference>
<dbReference type="PROSITE" id="PS51208">
    <property type="entry name" value="AUTOTRANSPORTER"/>
    <property type="match status" value="1"/>
</dbReference>
<protein>
    <submittedName>
        <fullName evidence="2">Autotransporter outer membrane beta-barrel domain-containing protein</fullName>
    </submittedName>
</protein>
<evidence type="ECO:0000313" key="3">
    <source>
        <dbReference type="Proteomes" id="UP001568358"/>
    </source>
</evidence>
<reference evidence="2 3" key="1">
    <citation type="submission" date="2024-07" db="EMBL/GenBank/DDBJ databases">
        <title>Active virus-host system and metabolic interactions in a Lokiarchaeon culture.</title>
        <authorList>
            <person name="Ponce Toledo R.I."/>
            <person name="Rodrigues Oliveira T."/>
            <person name="Schleper C."/>
        </authorList>
    </citation>
    <scope>NUCLEOTIDE SEQUENCE [LARGE SCALE GENOMIC DNA]</scope>
    <source>
        <strain evidence="2 3">B35</strain>
    </source>
</reference>